<organism evidence="2 3">
    <name type="scientific">Meganyctiphanes norvegica</name>
    <name type="common">Northern krill</name>
    <name type="synonym">Thysanopoda norvegica</name>
    <dbReference type="NCBI Taxonomy" id="48144"/>
    <lineage>
        <taxon>Eukaryota</taxon>
        <taxon>Metazoa</taxon>
        <taxon>Ecdysozoa</taxon>
        <taxon>Arthropoda</taxon>
        <taxon>Crustacea</taxon>
        <taxon>Multicrustacea</taxon>
        <taxon>Malacostraca</taxon>
        <taxon>Eumalacostraca</taxon>
        <taxon>Eucarida</taxon>
        <taxon>Euphausiacea</taxon>
        <taxon>Euphausiidae</taxon>
        <taxon>Meganyctiphanes</taxon>
    </lineage>
</organism>
<feature type="transmembrane region" description="Helical" evidence="1">
    <location>
        <begin position="380"/>
        <end position="397"/>
    </location>
</feature>
<feature type="transmembrane region" description="Helical" evidence="1">
    <location>
        <begin position="436"/>
        <end position="463"/>
    </location>
</feature>
<evidence type="ECO:0008006" key="4">
    <source>
        <dbReference type="Google" id="ProtNLM"/>
    </source>
</evidence>
<keyword evidence="3" id="KW-1185">Reference proteome</keyword>
<accession>A0AAV2R2Y3</accession>
<comment type="caution">
    <text evidence="2">The sequence shown here is derived from an EMBL/GenBank/DDBJ whole genome shotgun (WGS) entry which is preliminary data.</text>
</comment>
<keyword evidence="1" id="KW-0812">Transmembrane</keyword>
<evidence type="ECO:0000313" key="2">
    <source>
        <dbReference type="EMBL" id="CAL4113853.1"/>
    </source>
</evidence>
<keyword evidence="1" id="KW-0472">Membrane</keyword>
<feature type="transmembrane region" description="Helical" evidence="1">
    <location>
        <begin position="91"/>
        <end position="110"/>
    </location>
</feature>
<evidence type="ECO:0000313" key="3">
    <source>
        <dbReference type="Proteomes" id="UP001497623"/>
    </source>
</evidence>
<keyword evidence="1" id="KW-1133">Transmembrane helix</keyword>
<dbReference type="AlphaFoldDB" id="A0AAV2R2Y3"/>
<feature type="transmembrane region" description="Helical" evidence="1">
    <location>
        <begin position="130"/>
        <end position="148"/>
    </location>
</feature>
<protein>
    <recommendedName>
        <fullName evidence="4">Gustatory receptor</fullName>
    </recommendedName>
</protein>
<dbReference type="Proteomes" id="UP001497623">
    <property type="component" value="Unassembled WGS sequence"/>
</dbReference>
<feature type="transmembrane region" description="Helical" evidence="1">
    <location>
        <begin position="221"/>
        <end position="240"/>
    </location>
</feature>
<evidence type="ECO:0000256" key="1">
    <source>
        <dbReference type="SAM" id="Phobius"/>
    </source>
</evidence>
<feature type="transmembrane region" description="Helical" evidence="1">
    <location>
        <begin position="269"/>
        <end position="290"/>
    </location>
</feature>
<name>A0AAV2R2Y3_MEGNR</name>
<dbReference type="EMBL" id="CAXKWB010015455">
    <property type="protein sequence ID" value="CAL4113853.1"/>
    <property type="molecule type" value="Genomic_DNA"/>
</dbReference>
<proteinExistence type="predicted"/>
<reference evidence="2 3" key="1">
    <citation type="submission" date="2024-05" db="EMBL/GenBank/DDBJ databases">
        <authorList>
            <person name="Wallberg A."/>
        </authorList>
    </citation>
    <scope>NUCLEOTIDE SEQUENCE [LARGE SCALE GENOMIC DNA]</scope>
</reference>
<gene>
    <name evidence="2" type="ORF">MNOR_LOCUS20211</name>
</gene>
<sequence>MGENGENTNTMCTAEEQEPSLITKTHENGAKSIRGAHGSGTSIYGICIENKADEPNLIKQNQDKLCHFRRFGLFLVKWRNNKYEGSQKRLLLYYIIWYTVAIGSFVLAFLFKQHFKRADYVDKVDDFIEASFVVVLIGVLPAIWIYLLREYNTTLPQILMIAKLLENSKIYNKLEIAEKRTKISYREGFADDDHDDVDDELNIETNKVVEKQSFIVRYGPLIGILLSVAVCAGLIFYGLIEDLVIYFTTEETSSNTDSFDNLKKEFPNFMMSIVYPLPYYISTWFCIFFLEWQRQVYESVRHLIRKYKIGLSVNNSGEINGNDEVIENIGCIDEILNPLQKSFILLNKKIFQKTIVIDFSLFMSVSTLCCWKILQASSNFAYIIPFSLNIWHIYLMCKWSNDLMIEYSETVEVLNEMRGDDVEKLKEEFQKVPPQVVAFGGFTVNYSMLTAVLAFILSCIGIPGEMWPEEDGFCYQYHNGDGLWNKTKTLCLKKEIFIKANDTLTFVLRDTED</sequence>